<accession>A0A8K0DTU9</accession>
<dbReference type="PROSITE" id="PS51005">
    <property type="entry name" value="NAC"/>
    <property type="match status" value="1"/>
</dbReference>
<dbReference type="Proteomes" id="UP000796880">
    <property type="component" value="Unassembled WGS sequence"/>
</dbReference>
<comment type="subcellular location">
    <subcellularLocation>
        <location evidence="2">Membrane</location>
        <topology evidence="2">Single-pass membrane protein</topology>
    </subcellularLocation>
    <subcellularLocation>
        <location evidence="1">Nucleus</location>
    </subcellularLocation>
</comment>
<dbReference type="FunFam" id="2.170.150.80:FF:000002">
    <property type="entry name" value="Nac domain-containing protein 86"/>
    <property type="match status" value="1"/>
</dbReference>
<feature type="compositionally biased region" description="Basic and acidic residues" evidence="11">
    <location>
        <begin position="618"/>
        <end position="634"/>
    </location>
</feature>
<dbReference type="AlphaFoldDB" id="A0A8K0DTU9"/>
<keyword evidence="3 12" id="KW-0812">Transmembrane</keyword>
<sequence length="773" mass="85301">MGIAPLESLPLGFRFRPTDEELINHYLRLKINGRHSDVEVIPEVDVCKWEPWDLPSLSVIKTVDPEWFFFCPRDRKYPNGHRSNRATEAGYWKATGKDRTIRSRHYKSPSNTNGLIGMKKTLVFYRGRAPKGERTNWIMHEYRPTLNDLDGTGPGQVAFVLCRLFRKPDEKSDALKYDEVDQLGLSPTATKSSPDDASSDLLQETPTSDAQCDQSEGIKGWLTDKLENMTPSARPLESCSNSYMASDVDDHVTEETPLEASMRLEENSFLPSAFGQSDSPNFSLLQSLIDTDMNSPFPCDFGNDNNGLHFLDGTSEQDVSLSDLLDEVFHSNDDSSCEESINVKDSVDRTGIYLTAQAGGACSDMNTEWTQHDLDIRTSGWYNGQVDEVACGDREVRMGNMSHLGDNFVGEGSFTGDSSLGSAYGMFNSNLEESTSRKSHVDYCGNQGSGTGIKIRTRQHQQQPVLDNFVTQGTAPRRIRLLMNRSPQSILNDNVRENQSKEEDEVQSAATEAREASELSPTCAGQVKEFAIYKSKGELTYRKSPVNSGGDHSVDTGIKIRTRFSHQPLVADNFGAQGGAPRRICLQMNTFPGPTVNDDVRDVKQSKEDYEAQSSVNEAREDTEQSSKFNEEKGSPPSKICLQKEDEVQSTISDAIEALEQSPDSDESDKESHNVKSTSLETAEASSTKLNNESRVVSGESSTKLRSRAKGDHILNSNKMQGSVSMESQPLHGGSSSSSVVSVGFTIVVILFIVFIGLLSLKALDMGVALKVV</sequence>
<dbReference type="SUPFAM" id="SSF101941">
    <property type="entry name" value="NAC domain"/>
    <property type="match status" value="1"/>
</dbReference>
<dbReference type="Gene3D" id="2.170.150.80">
    <property type="entry name" value="NAC domain"/>
    <property type="match status" value="1"/>
</dbReference>
<dbReference type="GO" id="GO:0016020">
    <property type="term" value="C:membrane"/>
    <property type="evidence" value="ECO:0007669"/>
    <property type="project" value="UniProtKB-SubCell"/>
</dbReference>
<evidence type="ECO:0000256" key="7">
    <source>
        <dbReference type="ARBA" id="ARBA00023136"/>
    </source>
</evidence>
<evidence type="ECO:0000259" key="13">
    <source>
        <dbReference type="PROSITE" id="PS51005"/>
    </source>
</evidence>
<gene>
    <name evidence="14" type="ORF">FNV43_RR25262</name>
</gene>
<evidence type="ECO:0000256" key="9">
    <source>
        <dbReference type="ARBA" id="ARBA00023163"/>
    </source>
</evidence>
<evidence type="ECO:0000256" key="10">
    <source>
        <dbReference type="ARBA" id="ARBA00023242"/>
    </source>
</evidence>
<keyword evidence="15" id="KW-1185">Reference proteome</keyword>
<evidence type="ECO:0000313" key="15">
    <source>
        <dbReference type="Proteomes" id="UP000796880"/>
    </source>
</evidence>
<evidence type="ECO:0000256" key="8">
    <source>
        <dbReference type="ARBA" id="ARBA00023159"/>
    </source>
</evidence>
<dbReference type="GO" id="GO:0005634">
    <property type="term" value="C:nucleus"/>
    <property type="evidence" value="ECO:0007669"/>
    <property type="project" value="UniProtKB-SubCell"/>
</dbReference>
<evidence type="ECO:0000256" key="11">
    <source>
        <dbReference type="SAM" id="MobiDB-lite"/>
    </source>
</evidence>
<comment type="caution">
    <text evidence="14">The sequence shown here is derived from an EMBL/GenBank/DDBJ whole genome shotgun (WGS) entry which is preliminary data.</text>
</comment>
<dbReference type="GO" id="GO:0000976">
    <property type="term" value="F:transcription cis-regulatory region binding"/>
    <property type="evidence" value="ECO:0007669"/>
    <property type="project" value="UniProtKB-ARBA"/>
</dbReference>
<evidence type="ECO:0000256" key="3">
    <source>
        <dbReference type="ARBA" id="ARBA00022692"/>
    </source>
</evidence>
<feature type="transmembrane region" description="Helical" evidence="12">
    <location>
        <begin position="740"/>
        <end position="761"/>
    </location>
</feature>
<dbReference type="PANTHER" id="PTHR31744">
    <property type="entry name" value="PROTEIN CUP-SHAPED COTYLEDON 2-RELATED"/>
    <property type="match status" value="1"/>
</dbReference>
<keyword evidence="6" id="KW-0238">DNA-binding</keyword>
<keyword evidence="8" id="KW-0010">Activator</keyword>
<dbReference type="GO" id="GO:0006355">
    <property type="term" value="P:regulation of DNA-templated transcription"/>
    <property type="evidence" value="ECO:0007669"/>
    <property type="project" value="InterPro"/>
</dbReference>
<keyword evidence="10" id="KW-0539">Nucleus</keyword>
<evidence type="ECO:0000256" key="4">
    <source>
        <dbReference type="ARBA" id="ARBA00022989"/>
    </source>
</evidence>
<feature type="region of interest" description="Disordered" evidence="11">
    <location>
        <begin position="605"/>
        <end position="642"/>
    </location>
</feature>
<dbReference type="EMBL" id="VOIH02000011">
    <property type="protein sequence ID" value="KAF3434159.1"/>
    <property type="molecule type" value="Genomic_DNA"/>
</dbReference>
<feature type="compositionally biased region" description="Polar residues" evidence="11">
    <location>
        <begin position="689"/>
        <end position="704"/>
    </location>
</feature>
<feature type="compositionally biased region" description="Polar residues" evidence="11">
    <location>
        <begin position="715"/>
        <end position="728"/>
    </location>
</feature>
<feature type="compositionally biased region" description="Low complexity" evidence="11">
    <location>
        <begin position="677"/>
        <end position="688"/>
    </location>
</feature>
<feature type="region of interest" description="Disordered" evidence="11">
    <location>
        <begin position="659"/>
        <end position="733"/>
    </location>
</feature>
<feature type="region of interest" description="Disordered" evidence="11">
    <location>
        <begin position="185"/>
        <end position="215"/>
    </location>
</feature>
<dbReference type="InterPro" id="IPR003441">
    <property type="entry name" value="NAC-dom"/>
</dbReference>
<name>A0A8K0DTU9_9ROSA</name>
<dbReference type="InterPro" id="IPR036093">
    <property type="entry name" value="NAC_dom_sf"/>
</dbReference>
<evidence type="ECO:0000256" key="12">
    <source>
        <dbReference type="SAM" id="Phobius"/>
    </source>
</evidence>
<keyword evidence="9" id="KW-0804">Transcription</keyword>
<organism evidence="14 15">
    <name type="scientific">Rhamnella rubrinervis</name>
    <dbReference type="NCBI Taxonomy" id="2594499"/>
    <lineage>
        <taxon>Eukaryota</taxon>
        <taxon>Viridiplantae</taxon>
        <taxon>Streptophyta</taxon>
        <taxon>Embryophyta</taxon>
        <taxon>Tracheophyta</taxon>
        <taxon>Spermatophyta</taxon>
        <taxon>Magnoliopsida</taxon>
        <taxon>eudicotyledons</taxon>
        <taxon>Gunneridae</taxon>
        <taxon>Pentapetalae</taxon>
        <taxon>rosids</taxon>
        <taxon>fabids</taxon>
        <taxon>Rosales</taxon>
        <taxon>Rhamnaceae</taxon>
        <taxon>rhamnoid group</taxon>
        <taxon>Rhamneae</taxon>
        <taxon>Rhamnella</taxon>
    </lineage>
</organism>
<dbReference type="Pfam" id="PF02365">
    <property type="entry name" value="NAM"/>
    <property type="match status" value="1"/>
</dbReference>
<evidence type="ECO:0000256" key="1">
    <source>
        <dbReference type="ARBA" id="ARBA00004123"/>
    </source>
</evidence>
<evidence type="ECO:0000256" key="5">
    <source>
        <dbReference type="ARBA" id="ARBA00023015"/>
    </source>
</evidence>
<evidence type="ECO:0000256" key="6">
    <source>
        <dbReference type="ARBA" id="ARBA00023125"/>
    </source>
</evidence>
<evidence type="ECO:0000256" key="2">
    <source>
        <dbReference type="ARBA" id="ARBA00004167"/>
    </source>
</evidence>
<dbReference type="PANTHER" id="PTHR31744:SF216">
    <property type="entry name" value="NAC TRANSCRIPTION FACTOR"/>
    <property type="match status" value="1"/>
</dbReference>
<feature type="compositionally biased region" description="Polar residues" evidence="11">
    <location>
        <begin position="185"/>
        <end position="214"/>
    </location>
</feature>
<reference evidence="14" key="1">
    <citation type="submission" date="2020-03" db="EMBL/GenBank/DDBJ databases">
        <title>A high-quality chromosome-level genome assembly of a woody plant with both climbing and erect habits, Rhamnella rubrinervis.</title>
        <authorList>
            <person name="Lu Z."/>
            <person name="Yang Y."/>
            <person name="Zhu X."/>
            <person name="Sun Y."/>
        </authorList>
    </citation>
    <scope>NUCLEOTIDE SEQUENCE</scope>
    <source>
        <strain evidence="14">BYM</strain>
        <tissue evidence="14">Leaf</tissue>
    </source>
</reference>
<feature type="domain" description="NAC" evidence="13">
    <location>
        <begin position="9"/>
        <end position="167"/>
    </location>
</feature>
<evidence type="ECO:0000313" key="14">
    <source>
        <dbReference type="EMBL" id="KAF3434159.1"/>
    </source>
</evidence>
<keyword evidence="4 12" id="KW-1133">Transmembrane helix</keyword>
<dbReference type="OrthoDB" id="737278at2759"/>
<keyword evidence="7 12" id="KW-0472">Membrane</keyword>
<proteinExistence type="predicted"/>
<protein>
    <recommendedName>
        <fullName evidence="13">NAC domain-containing protein</fullName>
    </recommendedName>
</protein>
<keyword evidence="5" id="KW-0805">Transcription regulation</keyword>